<organism evidence="1 2">
    <name type="scientific">Hyaloscypha bicolor E</name>
    <dbReference type="NCBI Taxonomy" id="1095630"/>
    <lineage>
        <taxon>Eukaryota</taxon>
        <taxon>Fungi</taxon>
        <taxon>Dikarya</taxon>
        <taxon>Ascomycota</taxon>
        <taxon>Pezizomycotina</taxon>
        <taxon>Leotiomycetes</taxon>
        <taxon>Helotiales</taxon>
        <taxon>Hyaloscyphaceae</taxon>
        <taxon>Hyaloscypha</taxon>
        <taxon>Hyaloscypha bicolor</taxon>
    </lineage>
</organism>
<dbReference type="Proteomes" id="UP000235371">
    <property type="component" value="Unassembled WGS sequence"/>
</dbReference>
<dbReference type="EMBL" id="KZ613871">
    <property type="protein sequence ID" value="PMD53627.1"/>
    <property type="molecule type" value="Genomic_DNA"/>
</dbReference>
<sequence>MASTTDKTAHSTKQIVSLMNTNLMDVPDKSFKDHTEVDATCVQALLGKYPGWVFKAAGPVSVNHNLGVLPWNFGQEGKEPLVRGTDITVIAGRDEDVVFVDGGGY</sequence>
<keyword evidence="2" id="KW-1185">Reference proteome</keyword>
<protein>
    <submittedName>
        <fullName evidence="1">Uncharacterized protein</fullName>
    </submittedName>
</protein>
<reference evidence="1 2" key="1">
    <citation type="submission" date="2016-04" db="EMBL/GenBank/DDBJ databases">
        <title>A degradative enzymes factory behind the ericoid mycorrhizal symbiosis.</title>
        <authorList>
            <consortium name="DOE Joint Genome Institute"/>
            <person name="Martino E."/>
            <person name="Morin E."/>
            <person name="Grelet G."/>
            <person name="Kuo A."/>
            <person name="Kohler A."/>
            <person name="Daghino S."/>
            <person name="Barry K."/>
            <person name="Choi C."/>
            <person name="Cichocki N."/>
            <person name="Clum A."/>
            <person name="Copeland A."/>
            <person name="Hainaut M."/>
            <person name="Haridas S."/>
            <person name="Labutti K."/>
            <person name="Lindquist E."/>
            <person name="Lipzen A."/>
            <person name="Khouja H.-R."/>
            <person name="Murat C."/>
            <person name="Ohm R."/>
            <person name="Olson A."/>
            <person name="Spatafora J."/>
            <person name="Veneault-Fourrey C."/>
            <person name="Henrissat B."/>
            <person name="Grigoriev I."/>
            <person name="Martin F."/>
            <person name="Perotto S."/>
        </authorList>
    </citation>
    <scope>NUCLEOTIDE SEQUENCE [LARGE SCALE GENOMIC DNA]</scope>
    <source>
        <strain evidence="1 2">E</strain>
    </source>
</reference>
<gene>
    <name evidence="1" type="ORF">K444DRAFT_667920</name>
</gene>
<proteinExistence type="predicted"/>
<dbReference type="Gene3D" id="3.10.450.50">
    <property type="match status" value="1"/>
</dbReference>
<evidence type="ECO:0000313" key="1">
    <source>
        <dbReference type="EMBL" id="PMD53627.1"/>
    </source>
</evidence>
<evidence type="ECO:0000313" key="2">
    <source>
        <dbReference type="Proteomes" id="UP000235371"/>
    </source>
</evidence>
<dbReference type="InParanoid" id="A0A2J6SS86"/>
<name>A0A2J6SS86_9HELO</name>
<accession>A0A2J6SS86</accession>
<dbReference type="GeneID" id="36595428"/>
<dbReference type="RefSeq" id="XP_024730531.1">
    <property type="nucleotide sequence ID" value="XM_024887352.1"/>
</dbReference>
<dbReference type="AlphaFoldDB" id="A0A2J6SS86"/>